<keyword evidence="8" id="KW-1185">Reference proteome</keyword>
<dbReference type="PROSITE" id="PS50305">
    <property type="entry name" value="SIRTUIN"/>
    <property type="match status" value="1"/>
</dbReference>
<protein>
    <recommendedName>
        <fullName evidence="1">protein acetyllysine N-acetyltransferase</fullName>
        <ecNumber evidence="1">2.3.1.286</ecNumber>
    </recommendedName>
</protein>
<dbReference type="InterPro" id="IPR029035">
    <property type="entry name" value="DHS-like_NAD/FAD-binding_dom"/>
</dbReference>
<evidence type="ECO:0000313" key="7">
    <source>
        <dbReference type="EMBL" id="GGF32437.1"/>
    </source>
</evidence>
<dbReference type="EMBL" id="BMGP01000005">
    <property type="protein sequence ID" value="GGF32437.1"/>
    <property type="molecule type" value="Genomic_DNA"/>
</dbReference>
<dbReference type="PANTHER" id="PTHR11085">
    <property type="entry name" value="NAD-DEPENDENT PROTEIN DEACYLASE SIRTUIN-5, MITOCHONDRIAL-RELATED"/>
    <property type="match status" value="1"/>
</dbReference>
<dbReference type="PANTHER" id="PTHR11085:SF10">
    <property type="entry name" value="NAD-DEPENDENT PROTEIN DEACYLASE SIRTUIN-5, MITOCHONDRIAL-RELATED"/>
    <property type="match status" value="1"/>
</dbReference>
<evidence type="ECO:0000256" key="1">
    <source>
        <dbReference type="ARBA" id="ARBA00012928"/>
    </source>
</evidence>
<evidence type="ECO:0000256" key="2">
    <source>
        <dbReference type="ARBA" id="ARBA00022679"/>
    </source>
</evidence>
<feature type="binding site" evidence="4">
    <location>
        <position position="169"/>
    </location>
    <ligand>
        <name>Zn(2+)</name>
        <dbReference type="ChEBI" id="CHEBI:29105"/>
    </ligand>
</feature>
<proteinExistence type="predicted"/>
<evidence type="ECO:0000313" key="8">
    <source>
        <dbReference type="Proteomes" id="UP000598775"/>
    </source>
</evidence>
<dbReference type="Proteomes" id="UP000598775">
    <property type="component" value="Unassembled WGS sequence"/>
</dbReference>
<accession>A0A917B9S9</accession>
<comment type="caution">
    <text evidence="7">The sequence shown here is derived from an EMBL/GenBank/DDBJ whole genome shotgun (WGS) entry which is preliminary data.</text>
</comment>
<evidence type="ECO:0000256" key="4">
    <source>
        <dbReference type="PROSITE-ProRule" id="PRU00236"/>
    </source>
</evidence>
<dbReference type="AlphaFoldDB" id="A0A917B9S9"/>
<sequence length="316" mass="34066">MALIDSERETAERETAEHNTAQRDTAEHAAAARNTAEHGAPESLKAAAQLDEIAALLAGKRVVILTGAGMSTDSGIPDYRGEGAPKRNPMTFDQFLSSPQYRQRYWAGSHLGWKLFDSARPNGGHTILAEMEAKDVLTGVITQNVDGLHVRAGSNRVVDLHGSMDRVRCLNCGQMYARVSVADQIDEANPWMAEPDAVSVNPDGDAEVTNWHDFVVPACTVCGGTLKPDVVFFGEFIPKERFGEASDLVRASDALIIAGSSLVVNSGIRLLEQARRRRLPVVIINRGITKGDSRATVKLDAGTTQTLTALAARLLP</sequence>
<dbReference type="GO" id="GO:0017136">
    <property type="term" value="F:histone deacetylase activity, NAD-dependent"/>
    <property type="evidence" value="ECO:0007669"/>
    <property type="project" value="TreeGrafter"/>
</dbReference>
<keyword evidence="4" id="KW-0479">Metal-binding</keyword>
<feature type="binding site" evidence="4">
    <location>
        <position position="222"/>
    </location>
    <ligand>
        <name>Zn(2+)</name>
        <dbReference type="ChEBI" id="CHEBI:29105"/>
    </ligand>
</feature>
<keyword evidence="2" id="KW-0808">Transferase</keyword>
<dbReference type="GO" id="GO:0046872">
    <property type="term" value="F:metal ion binding"/>
    <property type="evidence" value="ECO:0007669"/>
    <property type="project" value="UniProtKB-KW"/>
</dbReference>
<keyword evidence="4" id="KW-0862">Zinc</keyword>
<evidence type="ECO:0000259" key="6">
    <source>
        <dbReference type="PROSITE" id="PS50305"/>
    </source>
</evidence>
<feature type="binding site" evidence="4">
    <location>
        <position position="219"/>
    </location>
    <ligand>
        <name>Zn(2+)</name>
        <dbReference type="ChEBI" id="CHEBI:29105"/>
    </ligand>
</feature>
<dbReference type="Gene3D" id="3.30.1600.10">
    <property type="entry name" value="SIR2/SIRT2 'Small Domain"/>
    <property type="match status" value="1"/>
</dbReference>
<dbReference type="Gene3D" id="3.40.50.1220">
    <property type="entry name" value="TPP-binding domain"/>
    <property type="match status" value="1"/>
</dbReference>
<evidence type="ECO:0000256" key="5">
    <source>
        <dbReference type="SAM" id="MobiDB-lite"/>
    </source>
</evidence>
<feature type="active site" description="Proton acceptor" evidence="4">
    <location>
        <position position="161"/>
    </location>
</feature>
<feature type="domain" description="Deacetylase sirtuin-type" evidence="6">
    <location>
        <begin position="40"/>
        <end position="316"/>
    </location>
</feature>
<dbReference type="GO" id="GO:0070403">
    <property type="term" value="F:NAD+ binding"/>
    <property type="evidence" value="ECO:0007669"/>
    <property type="project" value="InterPro"/>
</dbReference>
<feature type="region of interest" description="Disordered" evidence="5">
    <location>
        <begin position="1"/>
        <end position="24"/>
    </location>
</feature>
<feature type="binding site" evidence="4">
    <location>
        <position position="172"/>
    </location>
    <ligand>
        <name>Zn(2+)</name>
        <dbReference type="ChEBI" id="CHEBI:29105"/>
    </ligand>
</feature>
<dbReference type="InterPro" id="IPR026591">
    <property type="entry name" value="Sirtuin_cat_small_dom_sf"/>
</dbReference>
<name>A0A917B9S9_9MICO</name>
<dbReference type="EC" id="2.3.1.286" evidence="1"/>
<gene>
    <name evidence="7" type="primary">cobB</name>
    <name evidence="7" type="ORF">GCM10011399_27010</name>
</gene>
<dbReference type="InterPro" id="IPR003000">
    <property type="entry name" value="Sirtuin"/>
</dbReference>
<keyword evidence="3" id="KW-0520">NAD</keyword>
<dbReference type="InterPro" id="IPR050134">
    <property type="entry name" value="NAD-dep_sirtuin_deacylases"/>
</dbReference>
<reference evidence="7 8" key="1">
    <citation type="journal article" date="2014" name="Int. J. Syst. Evol. Microbiol.">
        <title>Complete genome sequence of Corynebacterium casei LMG S-19264T (=DSM 44701T), isolated from a smear-ripened cheese.</title>
        <authorList>
            <consortium name="US DOE Joint Genome Institute (JGI-PGF)"/>
            <person name="Walter F."/>
            <person name="Albersmeier A."/>
            <person name="Kalinowski J."/>
            <person name="Ruckert C."/>
        </authorList>
    </citation>
    <scope>NUCLEOTIDE SEQUENCE [LARGE SCALE GENOMIC DNA]</scope>
    <source>
        <strain evidence="7 8">CGMCC 1.12976</strain>
    </source>
</reference>
<dbReference type="InterPro" id="IPR026590">
    <property type="entry name" value="Ssirtuin_cat_dom"/>
</dbReference>
<evidence type="ECO:0000256" key="3">
    <source>
        <dbReference type="ARBA" id="ARBA00023027"/>
    </source>
</evidence>
<dbReference type="SUPFAM" id="SSF52467">
    <property type="entry name" value="DHS-like NAD/FAD-binding domain"/>
    <property type="match status" value="1"/>
</dbReference>
<organism evidence="7 8">
    <name type="scientific">Subtercola lobariae</name>
    <dbReference type="NCBI Taxonomy" id="1588641"/>
    <lineage>
        <taxon>Bacteria</taxon>
        <taxon>Bacillati</taxon>
        <taxon>Actinomycetota</taxon>
        <taxon>Actinomycetes</taxon>
        <taxon>Micrococcales</taxon>
        <taxon>Microbacteriaceae</taxon>
        <taxon>Subtercola</taxon>
    </lineage>
</organism>
<dbReference type="Pfam" id="PF02146">
    <property type="entry name" value="SIR2"/>
    <property type="match status" value="1"/>
</dbReference>